<dbReference type="Proteomes" id="UP000322899">
    <property type="component" value="Unassembled WGS sequence"/>
</dbReference>
<dbReference type="OrthoDB" id="278300at2759"/>
<dbReference type="InterPro" id="IPR038459">
    <property type="entry name" value="MT_TRM10-typ_sf"/>
</dbReference>
<dbReference type="Proteomes" id="UP000325113">
    <property type="component" value="Unassembled WGS sequence"/>
</dbReference>
<dbReference type="GO" id="GO:0002939">
    <property type="term" value="P:tRNA N1-guanine methylation"/>
    <property type="evidence" value="ECO:0007669"/>
    <property type="project" value="TreeGrafter"/>
</dbReference>
<evidence type="ECO:0000313" key="11">
    <source>
        <dbReference type="EMBL" id="KAA0177945.1"/>
    </source>
</evidence>
<proteinExistence type="predicted"/>
<protein>
    <recommendedName>
        <fullName evidence="1">tRNA (guanine(9)-N(1))-methyltransferase</fullName>
        <ecNumber evidence="1">2.1.1.221</ecNumber>
    </recommendedName>
</protein>
<evidence type="ECO:0000256" key="2">
    <source>
        <dbReference type="ARBA" id="ARBA00022603"/>
    </source>
</evidence>
<evidence type="ECO:0000313" key="10">
    <source>
        <dbReference type="EMBL" id="KAA0172043.1"/>
    </source>
</evidence>
<dbReference type="InterPro" id="IPR007356">
    <property type="entry name" value="tRNA_m1G_MeTrfase_euk"/>
</dbReference>
<dbReference type="EC" id="2.1.1.221" evidence="1"/>
<evidence type="ECO:0000313" key="14">
    <source>
        <dbReference type="Proteomes" id="UP000324907"/>
    </source>
</evidence>
<evidence type="ECO:0000313" key="13">
    <source>
        <dbReference type="Proteomes" id="UP000323011"/>
    </source>
</evidence>
<organism evidence="11 12">
    <name type="scientific">Cafeteria roenbergensis</name>
    <name type="common">Marine flagellate</name>
    <dbReference type="NCBI Taxonomy" id="33653"/>
    <lineage>
        <taxon>Eukaryota</taxon>
        <taxon>Sar</taxon>
        <taxon>Stramenopiles</taxon>
        <taxon>Bigyra</taxon>
        <taxon>Opalozoa</taxon>
        <taxon>Bicosoecida</taxon>
        <taxon>Cafeteriaceae</taxon>
        <taxon>Cafeteria</taxon>
    </lineage>
</organism>
<comment type="catalytic activity">
    <reaction evidence="5">
        <text>guanosine(9) in tRNA + S-adenosyl-L-methionine = N(1)-methylguanosine(9) in tRNA + S-adenosyl-L-homocysteine + H(+)</text>
        <dbReference type="Rhea" id="RHEA:43156"/>
        <dbReference type="Rhea" id="RHEA-COMP:10367"/>
        <dbReference type="Rhea" id="RHEA-COMP:10368"/>
        <dbReference type="ChEBI" id="CHEBI:15378"/>
        <dbReference type="ChEBI" id="CHEBI:57856"/>
        <dbReference type="ChEBI" id="CHEBI:59789"/>
        <dbReference type="ChEBI" id="CHEBI:73542"/>
        <dbReference type="ChEBI" id="CHEBI:74269"/>
        <dbReference type="EC" id="2.1.1.221"/>
    </reaction>
</comment>
<dbReference type="PROSITE" id="PS51675">
    <property type="entry name" value="SAM_MT_TRM10"/>
    <property type="match status" value="1"/>
</dbReference>
<dbReference type="EMBL" id="VLTL01000003">
    <property type="protein sequence ID" value="KAA0172043.1"/>
    <property type="molecule type" value="Genomic_DNA"/>
</dbReference>
<keyword evidence="2" id="KW-0489">Methyltransferase</keyword>
<accession>A0A5A8EJ87</accession>
<dbReference type="Proteomes" id="UP000323011">
    <property type="component" value="Unassembled WGS sequence"/>
</dbReference>
<dbReference type="PANTHER" id="PTHR13563">
    <property type="entry name" value="TRNA (GUANINE-9-) METHYLTRANSFERASE"/>
    <property type="match status" value="1"/>
</dbReference>
<comment type="caution">
    <text evidence="11">The sequence shown here is derived from an EMBL/GenBank/DDBJ whole genome shotgun (WGS) entry which is preliminary data.</text>
</comment>
<evidence type="ECO:0000313" key="12">
    <source>
        <dbReference type="Proteomes" id="UP000322899"/>
    </source>
</evidence>
<keyword evidence="13" id="KW-1185">Reference proteome</keyword>
<evidence type="ECO:0000313" key="8">
    <source>
        <dbReference type="EMBL" id="KAA0157624.1"/>
    </source>
</evidence>
<keyword evidence="4" id="KW-0949">S-adenosyl-L-methionine</keyword>
<keyword evidence="3" id="KW-0808">Transferase</keyword>
<name>A0A5A8EJ87_CAFRO</name>
<feature type="compositionally biased region" description="Basic and acidic residues" evidence="6">
    <location>
        <begin position="62"/>
        <end position="75"/>
    </location>
</feature>
<dbReference type="GO" id="GO:0005634">
    <property type="term" value="C:nucleus"/>
    <property type="evidence" value="ECO:0007669"/>
    <property type="project" value="TreeGrafter"/>
</dbReference>
<gene>
    <name evidence="11" type="ORF">FNF27_00493</name>
    <name evidence="10" type="ORF">FNF28_00360</name>
    <name evidence="8" type="ORF">FNF29_00200</name>
    <name evidence="9" type="ORF">FNF31_01876</name>
</gene>
<feature type="compositionally biased region" description="Basic and acidic residues" evidence="6">
    <location>
        <begin position="41"/>
        <end position="52"/>
    </location>
</feature>
<evidence type="ECO:0000256" key="6">
    <source>
        <dbReference type="SAM" id="MobiDB-lite"/>
    </source>
</evidence>
<evidence type="ECO:0000259" key="7">
    <source>
        <dbReference type="PROSITE" id="PS51675"/>
    </source>
</evidence>
<dbReference type="EMBL" id="VLTM01000012">
    <property type="protein sequence ID" value="KAA0165531.1"/>
    <property type="molecule type" value="Genomic_DNA"/>
</dbReference>
<evidence type="ECO:0000313" key="15">
    <source>
        <dbReference type="Proteomes" id="UP000325113"/>
    </source>
</evidence>
<feature type="region of interest" description="Disordered" evidence="6">
    <location>
        <begin position="354"/>
        <end position="380"/>
    </location>
</feature>
<feature type="region of interest" description="Disordered" evidence="6">
    <location>
        <begin position="30"/>
        <end position="99"/>
    </location>
</feature>
<dbReference type="Gene3D" id="3.40.1280.30">
    <property type="match status" value="1"/>
</dbReference>
<dbReference type="CDD" id="cd18089">
    <property type="entry name" value="SPOUT_Trm10-like"/>
    <property type="match status" value="1"/>
</dbReference>
<dbReference type="GO" id="GO:0008168">
    <property type="term" value="F:methyltransferase activity"/>
    <property type="evidence" value="ECO:0007669"/>
    <property type="project" value="UniProtKB-KW"/>
</dbReference>
<evidence type="ECO:0000256" key="5">
    <source>
        <dbReference type="ARBA" id="ARBA00048434"/>
    </source>
</evidence>
<evidence type="ECO:0000256" key="4">
    <source>
        <dbReference type="ARBA" id="ARBA00022691"/>
    </source>
</evidence>
<dbReference type="AlphaFoldDB" id="A0A5A8EJ87"/>
<dbReference type="PANTHER" id="PTHR13563:SF13">
    <property type="entry name" value="TRNA METHYLTRANSFERASE 10 HOMOLOG A"/>
    <property type="match status" value="1"/>
</dbReference>
<dbReference type="EMBL" id="VLTO01000002">
    <property type="protein sequence ID" value="KAA0177945.1"/>
    <property type="molecule type" value="Genomic_DNA"/>
</dbReference>
<evidence type="ECO:0000313" key="9">
    <source>
        <dbReference type="EMBL" id="KAA0165531.1"/>
    </source>
</evidence>
<sequence>MEAACFAAVAAAGTTWTLTRRWLVTKAGGIPSGASARRRERKAERYARAVDRRRAKGREKRRQLADLKRRAREEGTDGMTEEEAAQLQSNAARSSRERRSEATELEALVAGSRLTILVNCAYDCNTARERQSLAHQLMGVYAANKRNRSRSPAQVVVWLPAPEVEGKLRDKGAGNWPAFRIVPREGAAATDAAAAAATAAEAAAASEAAAAAAAGVVVGDAGVKDRAAAAAADGVQGAAALAGSEWVRESPGRVVILTPDSEVELDRVEDGDVFVIGGIVDRSVRRGQTLRTALDLGVRHARLPIARALASEGEELAVGSVLNVDTVAEAIMRRKAGDEWPAILSELVPKRIRAKAAKKPAKKRGEGKDTDGGEWEDADA</sequence>
<evidence type="ECO:0000256" key="1">
    <source>
        <dbReference type="ARBA" id="ARBA00012797"/>
    </source>
</evidence>
<evidence type="ECO:0000256" key="3">
    <source>
        <dbReference type="ARBA" id="ARBA00022679"/>
    </source>
</evidence>
<dbReference type="Proteomes" id="UP000324907">
    <property type="component" value="Unassembled WGS sequence"/>
</dbReference>
<reference evidence="12 13" key="1">
    <citation type="submission" date="2019-07" db="EMBL/GenBank/DDBJ databases">
        <title>Genomes of Cafeteria roenbergensis.</title>
        <authorList>
            <person name="Fischer M.G."/>
            <person name="Hackl T."/>
            <person name="Roman M."/>
        </authorList>
    </citation>
    <scope>NUCLEOTIDE SEQUENCE [LARGE SCALE GENOMIC DNA]</scope>
    <source>
        <strain evidence="8 13">BVI</strain>
        <strain evidence="9 15">Cflag</strain>
        <strain evidence="11 12">E4-10P</strain>
        <strain evidence="10 14">RCC970-E3</strain>
    </source>
</reference>
<dbReference type="GO" id="GO:0000049">
    <property type="term" value="F:tRNA binding"/>
    <property type="evidence" value="ECO:0007669"/>
    <property type="project" value="TreeGrafter"/>
</dbReference>
<dbReference type="InterPro" id="IPR028564">
    <property type="entry name" value="MT_TRM10-typ"/>
</dbReference>
<dbReference type="EMBL" id="VLTN01000001">
    <property type="protein sequence ID" value="KAA0157624.1"/>
    <property type="molecule type" value="Genomic_DNA"/>
</dbReference>
<feature type="domain" description="SAM-dependent MTase TRM10-type" evidence="7">
    <location>
        <begin position="95"/>
        <end position="355"/>
    </location>
</feature>